<feature type="region of interest" description="Disordered" evidence="1">
    <location>
        <begin position="212"/>
        <end position="240"/>
    </location>
</feature>
<evidence type="ECO:0000313" key="3">
    <source>
        <dbReference type="Proteomes" id="UP000325780"/>
    </source>
</evidence>
<sequence length="758" mass="82628">MGSLLSIQGRDKQRRSNRLSKPPLTFNSPSTSSRRHTAGSKSPVSPDVTIGQDPLTATSATVSSSGLESSGQTSNPSLSSPRPEAPRTTYNEINKRQSIAGEPTERCLRSISSSSDTSRSLCRRSSVQSSQQTAFQPTALRSDRQSLAVHSGQPRRSYSVHAPPYSTSASYQTRLEEATSSNTHFMVESPGFSLIRRRSLLTRPGIATRRSVKNAVRRCPSPIGQETAPSINDTDDVSHSSQLPVTWAGISSKNHNPRAQCRPATPSDFEYTHLGALKLGSLRVVNGSASPCPSDRSRPNPNSLTPDISAAHTAGTWHSNNHEVQLDSCNMPVQSSTNDVSIDNTSIPGTILGSHYNKQEPAKDDLASSYGSFGIRPSTLQIPSPSDAQKYEDLPTSAFSFEGSPTIPVSHQSCAKGNENGSIIISDNDEPFGFSTKNNEDIIPSRKLSRVHRMVDSGYSSAASVRSLQDTHSRVSKDSRDSAQRPSHRRFTFDADTMNRTIYDASAAPGYNSQPLINRHLSLQNSRASYRGHSNSWSTGRSTMCHEISRSWTNGCPRSSSFSARWMASYTAPSHQYCARLRSLERDSFGSSINPVNSSNPAAIQLFQKTVTGMQISGTHMSHDTEMGRREDAIRPKTVGMTGRNITRLLDSDHYQGAETCRTDSAGIPVKSTPTMQHGQVSQVMRSCTAAEHLDPQIQALLIPTPHSQGTAVNVRFECVERPRGRARSRTIELEKRKLAKQRKGSDILMATSPCGSR</sequence>
<feature type="compositionally biased region" description="Low complexity" evidence="1">
    <location>
        <begin position="109"/>
        <end position="126"/>
    </location>
</feature>
<feature type="region of interest" description="Disordered" evidence="1">
    <location>
        <begin position="460"/>
        <end position="489"/>
    </location>
</feature>
<proteinExistence type="predicted"/>
<dbReference type="AlphaFoldDB" id="A0A5N6TD91"/>
<dbReference type="EMBL" id="ML742556">
    <property type="protein sequence ID" value="KAE8144355.1"/>
    <property type="molecule type" value="Genomic_DNA"/>
</dbReference>
<evidence type="ECO:0000256" key="1">
    <source>
        <dbReference type="SAM" id="MobiDB-lite"/>
    </source>
</evidence>
<feature type="region of interest" description="Disordered" evidence="1">
    <location>
        <begin position="1"/>
        <end position="171"/>
    </location>
</feature>
<feature type="region of interest" description="Disordered" evidence="1">
    <location>
        <begin position="287"/>
        <end position="309"/>
    </location>
</feature>
<feature type="compositionally biased region" description="Basic and acidic residues" evidence="1">
    <location>
        <begin position="469"/>
        <end position="483"/>
    </location>
</feature>
<protein>
    <submittedName>
        <fullName evidence="2">Uncharacterized protein</fullName>
    </submittedName>
</protein>
<dbReference type="Proteomes" id="UP000325780">
    <property type="component" value="Unassembled WGS sequence"/>
</dbReference>
<gene>
    <name evidence="2" type="ORF">BDV25DRAFT_98125</name>
</gene>
<dbReference type="OrthoDB" id="5341904at2759"/>
<accession>A0A5N6TD91</accession>
<evidence type="ECO:0000313" key="2">
    <source>
        <dbReference type="EMBL" id="KAE8144355.1"/>
    </source>
</evidence>
<reference evidence="2 3" key="1">
    <citation type="submission" date="2019-04" db="EMBL/GenBank/DDBJ databases">
        <title>Friends and foes A comparative genomics study of 23 Aspergillus species from section Flavi.</title>
        <authorList>
            <consortium name="DOE Joint Genome Institute"/>
            <person name="Kjaerbolling I."/>
            <person name="Vesth T."/>
            <person name="Frisvad J.C."/>
            <person name="Nybo J.L."/>
            <person name="Theobald S."/>
            <person name="Kildgaard S."/>
            <person name="Isbrandt T."/>
            <person name="Kuo A."/>
            <person name="Sato A."/>
            <person name="Lyhne E.K."/>
            <person name="Kogle M.E."/>
            <person name="Wiebenga A."/>
            <person name="Kun R.S."/>
            <person name="Lubbers R.J."/>
            <person name="Makela M.R."/>
            <person name="Barry K."/>
            <person name="Chovatia M."/>
            <person name="Clum A."/>
            <person name="Daum C."/>
            <person name="Haridas S."/>
            <person name="He G."/>
            <person name="LaButti K."/>
            <person name="Lipzen A."/>
            <person name="Mondo S."/>
            <person name="Riley R."/>
            <person name="Salamov A."/>
            <person name="Simmons B.A."/>
            <person name="Magnuson J.K."/>
            <person name="Henrissat B."/>
            <person name="Mortensen U.H."/>
            <person name="Larsen T.O."/>
            <person name="Devries R.P."/>
            <person name="Grigoriev I.V."/>
            <person name="Machida M."/>
            <person name="Baker S.E."/>
            <person name="Andersen M.R."/>
        </authorList>
    </citation>
    <scope>NUCLEOTIDE SEQUENCE [LARGE SCALE GENOMIC DNA]</scope>
    <source>
        <strain evidence="2 3">IBT 18842</strain>
    </source>
</reference>
<keyword evidence="3" id="KW-1185">Reference proteome</keyword>
<organism evidence="2 3">
    <name type="scientific">Aspergillus avenaceus</name>
    <dbReference type="NCBI Taxonomy" id="36643"/>
    <lineage>
        <taxon>Eukaryota</taxon>
        <taxon>Fungi</taxon>
        <taxon>Dikarya</taxon>
        <taxon>Ascomycota</taxon>
        <taxon>Pezizomycotina</taxon>
        <taxon>Eurotiomycetes</taxon>
        <taxon>Eurotiomycetidae</taxon>
        <taxon>Eurotiales</taxon>
        <taxon>Aspergillaceae</taxon>
        <taxon>Aspergillus</taxon>
        <taxon>Aspergillus subgen. Circumdati</taxon>
    </lineage>
</organism>
<feature type="compositionally biased region" description="Polar residues" evidence="1">
    <location>
        <begin position="127"/>
        <end position="136"/>
    </location>
</feature>
<feature type="compositionally biased region" description="Low complexity" evidence="1">
    <location>
        <begin position="58"/>
        <end position="74"/>
    </location>
</feature>
<name>A0A5N6TD91_ASPAV</name>